<protein>
    <recommendedName>
        <fullName evidence="4">C-type lectin domain-containing protein</fullName>
    </recommendedName>
</protein>
<evidence type="ECO:0000256" key="3">
    <source>
        <dbReference type="SAM" id="SignalP"/>
    </source>
</evidence>
<dbReference type="InterPro" id="IPR018378">
    <property type="entry name" value="C-type_lectin_CS"/>
</dbReference>
<feature type="signal peptide" evidence="3">
    <location>
        <begin position="1"/>
        <end position="22"/>
    </location>
</feature>
<feature type="domain" description="C-type lectin" evidence="4">
    <location>
        <begin position="137"/>
        <end position="251"/>
    </location>
</feature>
<evidence type="ECO:0000256" key="1">
    <source>
        <dbReference type="ARBA" id="ARBA00023157"/>
    </source>
</evidence>
<dbReference type="InterPro" id="IPR001304">
    <property type="entry name" value="C-type_lectin-like"/>
</dbReference>
<keyword evidence="3" id="KW-0732">Signal</keyword>
<evidence type="ECO:0000313" key="6">
    <source>
        <dbReference type="Proteomes" id="UP000324632"/>
    </source>
</evidence>
<organism evidence="5 6">
    <name type="scientific">Triplophysa tibetana</name>
    <dbReference type="NCBI Taxonomy" id="1572043"/>
    <lineage>
        <taxon>Eukaryota</taxon>
        <taxon>Metazoa</taxon>
        <taxon>Chordata</taxon>
        <taxon>Craniata</taxon>
        <taxon>Vertebrata</taxon>
        <taxon>Euteleostomi</taxon>
        <taxon>Actinopterygii</taxon>
        <taxon>Neopterygii</taxon>
        <taxon>Teleostei</taxon>
        <taxon>Ostariophysi</taxon>
        <taxon>Cypriniformes</taxon>
        <taxon>Nemacheilidae</taxon>
        <taxon>Triplophysa</taxon>
    </lineage>
</organism>
<feature type="chain" id="PRO_5022780105" description="C-type lectin domain-containing protein" evidence="3">
    <location>
        <begin position="23"/>
        <end position="358"/>
    </location>
</feature>
<dbReference type="InterPro" id="IPR016187">
    <property type="entry name" value="CTDL_fold"/>
</dbReference>
<proteinExistence type="predicted"/>
<evidence type="ECO:0000259" key="4">
    <source>
        <dbReference type="PROSITE" id="PS50041"/>
    </source>
</evidence>
<dbReference type="Gene3D" id="3.10.100.10">
    <property type="entry name" value="Mannose-Binding Protein A, subunit A"/>
    <property type="match status" value="2"/>
</dbReference>
<dbReference type="SUPFAM" id="SSF56436">
    <property type="entry name" value="C-type lectin-like"/>
    <property type="match status" value="2"/>
</dbReference>
<dbReference type="InterPro" id="IPR016186">
    <property type="entry name" value="C-type_lectin-like/link_sf"/>
</dbReference>
<dbReference type="PANTHER" id="PTHR45784:SF3">
    <property type="entry name" value="C-TYPE LECTIN DOMAIN FAMILY 4 MEMBER K-LIKE-RELATED"/>
    <property type="match status" value="1"/>
</dbReference>
<gene>
    <name evidence="5" type="ORF">E1301_Tti020352</name>
</gene>
<dbReference type="PROSITE" id="PS00615">
    <property type="entry name" value="C_TYPE_LECTIN_1"/>
    <property type="match status" value="1"/>
</dbReference>
<name>A0A5A9PHC1_9TELE</name>
<keyword evidence="1" id="KW-1015">Disulfide bond</keyword>
<keyword evidence="6" id="KW-1185">Reference proteome</keyword>
<feature type="region of interest" description="Disordered" evidence="2">
    <location>
        <begin position="339"/>
        <end position="358"/>
    </location>
</feature>
<comment type="caution">
    <text evidence="5">The sequence shown here is derived from an EMBL/GenBank/DDBJ whole genome shotgun (WGS) entry which is preliminary data.</text>
</comment>
<sequence>MGRLSHLLLLSVLCLFIQSISCEYVLIRENMTWDEAQVYCRQYHFDLVTVQNYEDWTNVQRAVQPALTSAVWIGLYNDISSWRWSYQNEDISFYSWSESQPNNGNGQEECGLISSIGWNNRDCSTEYPFICFKENETEADRFAFVNVSRTWHEAQSNCRQHYTDLAVIHNQTEDQVLTLKMSMEGISDSWIGLFRDSWKWSDEINVVNVSSINWTTGQPDLKNLNRSCGVIHPDGLIDDQLCSNTFPFICKTQEVPAETVGRPYDELMEVPAELVGRPYDELKTKKQIVRFELKSGQNVNDPAVMETILQSIQQKLTDLGVHSNTTVTWRVQPDGNVFTPKHEDEEKQNVCSHHSRCV</sequence>
<dbReference type="PANTHER" id="PTHR45784">
    <property type="entry name" value="C-TYPE LECTIN DOMAIN FAMILY 20 MEMBER A-RELATED"/>
    <property type="match status" value="1"/>
</dbReference>
<accession>A0A5A9PHC1</accession>
<evidence type="ECO:0000256" key="2">
    <source>
        <dbReference type="SAM" id="MobiDB-lite"/>
    </source>
</evidence>
<reference evidence="5 6" key="1">
    <citation type="journal article" date="2019" name="Mol. Ecol. Resour.">
        <title>Chromosome-level genome assembly of Triplophysa tibetana, a fish adapted to the harsh high-altitude environment of the Tibetan Plateau.</title>
        <authorList>
            <person name="Yang X."/>
            <person name="Liu H."/>
            <person name="Ma Z."/>
            <person name="Zou Y."/>
            <person name="Zou M."/>
            <person name="Mao Y."/>
            <person name="Li X."/>
            <person name="Wang H."/>
            <person name="Chen T."/>
            <person name="Wang W."/>
            <person name="Yang R."/>
        </authorList>
    </citation>
    <scope>NUCLEOTIDE SEQUENCE [LARGE SCALE GENOMIC DNA]</scope>
    <source>
        <strain evidence="5">TTIB1903HZAU</strain>
        <tissue evidence="5">Muscle</tissue>
    </source>
</reference>
<evidence type="ECO:0000313" key="5">
    <source>
        <dbReference type="EMBL" id="KAA0721460.1"/>
    </source>
</evidence>
<dbReference type="SMART" id="SM00034">
    <property type="entry name" value="CLECT"/>
    <property type="match status" value="2"/>
</dbReference>
<dbReference type="EMBL" id="SOYY01000005">
    <property type="protein sequence ID" value="KAA0721460.1"/>
    <property type="molecule type" value="Genomic_DNA"/>
</dbReference>
<dbReference type="Proteomes" id="UP000324632">
    <property type="component" value="Chromosome 5"/>
</dbReference>
<feature type="domain" description="C-type lectin" evidence="4">
    <location>
        <begin position="24"/>
        <end position="132"/>
    </location>
</feature>
<dbReference type="Pfam" id="PF00059">
    <property type="entry name" value="Lectin_C"/>
    <property type="match status" value="2"/>
</dbReference>
<dbReference type="PROSITE" id="PS50041">
    <property type="entry name" value="C_TYPE_LECTIN_2"/>
    <property type="match status" value="2"/>
</dbReference>
<dbReference type="AlphaFoldDB" id="A0A5A9PHC1"/>